<dbReference type="eggNOG" id="COG4401">
    <property type="taxonomic scope" value="Bacteria"/>
</dbReference>
<dbReference type="OrthoDB" id="9802232at2"/>
<evidence type="ECO:0000256" key="2">
    <source>
        <dbReference type="PROSITE-ProRule" id="PRU00514"/>
    </source>
</evidence>
<accession>G8QW62</accession>
<dbReference type="GO" id="GO:0008652">
    <property type="term" value="P:amino acid biosynthetic process"/>
    <property type="evidence" value="ECO:0007669"/>
    <property type="project" value="UniProtKB-UniRule"/>
</dbReference>
<proteinExistence type="predicted"/>
<reference evidence="3 4" key="1">
    <citation type="submission" date="2011-11" db="EMBL/GenBank/DDBJ databases">
        <title>Complete sequence of Spirochaeta sp. grapes.</title>
        <authorList>
            <consortium name="US DOE Joint Genome Institute"/>
            <person name="Lucas S."/>
            <person name="Han J."/>
            <person name="Lapidus A."/>
            <person name="Cheng J.-F."/>
            <person name="Goodwin L."/>
            <person name="Pitluck S."/>
            <person name="Peters L."/>
            <person name="Ovchinnikova G."/>
            <person name="Munk A.C."/>
            <person name="Detter J.C."/>
            <person name="Han C."/>
            <person name="Tapia R."/>
            <person name="Land M."/>
            <person name="Hauser L."/>
            <person name="Kyrpides N."/>
            <person name="Ivanova N."/>
            <person name="Pagani I."/>
            <person name="Ritalahtilisa K."/>
            <person name="Loeffler F."/>
            <person name="Woyke T."/>
        </authorList>
    </citation>
    <scope>NUCLEOTIDE SEQUENCE [LARGE SCALE GENOMIC DNA]</scope>
    <source>
        <strain evidence="4">ATCC BAA-1885 / DSM 22778 / Grapes</strain>
    </source>
</reference>
<evidence type="ECO:0000313" key="4">
    <source>
        <dbReference type="Proteomes" id="UP000005632"/>
    </source>
</evidence>
<dbReference type="GO" id="GO:0046417">
    <property type="term" value="P:chorismate metabolic process"/>
    <property type="evidence" value="ECO:0007669"/>
    <property type="project" value="TreeGrafter"/>
</dbReference>
<organism evidence="3 4">
    <name type="scientific">Sphaerochaeta pleomorpha (strain ATCC BAA-1885 / DSM 22778 / Grapes)</name>
    <dbReference type="NCBI Taxonomy" id="158190"/>
    <lineage>
        <taxon>Bacteria</taxon>
        <taxon>Pseudomonadati</taxon>
        <taxon>Spirochaetota</taxon>
        <taxon>Spirochaetia</taxon>
        <taxon>Spirochaetales</taxon>
        <taxon>Sphaerochaetaceae</taxon>
        <taxon>Sphaerochaeta</taxon>
    </lineage>
</organism>
<dbReference type="RefSeq" id="WP_014269154.1">
    <property type="nucleotide sequence ID" value="NC_016633.1"/>
</dbReference>
<keyword evidence="4" id="KW-1185">Reference proteome</keyword>
<keyword evidence="2" id="KW-0057">Aromatic amino acid biosynthesis</keyword>
<dbReference type="GO" id="GO:0004106">
    <property type="term" value="F:chorismate mutase activity"/>
    <property type="evidence" value="ECO:0007669"/>
    <property type="project" value="UniProtKB-UniRule"/>
</dbReference>
<dbReference type="SUPFAM" id="SSF55298">
    <property type="entry name" value="YjgF-like"/>
    <property type="match status" value="1"/>
</dbReference>
<evidence type="ECO:0000256" key="1">
    <source>
        <dbReference type="NCBIfam" id="TIGR01796"/>
    </source>
</evidence>
<dbReference type="PROSITE" id="PS51167">
    <property type="entry name" value="CHORISMATE_MUT_1"/>
    <property type="match status" value="1"/>
</dbReference>
<keyword evidence="2" id="KW-0413">Isomerase</keyword>
<gene>
    <name evidence="3" type="ordered locus">SpiGrapes_0450</name>
</gene>
<dbReference type="PANTHER" id="PTHR21164">
    <property type="entry name" value="CHORISMATE MUTASE"/>
    <property type="match status" value="1"/>
</dbReference>
<dbReference type="InterPro" id="IPR035959">
    <property type="entry name" value="RutC-like_sf"/>
</dbReference>
<dbReference type="AlphaFoldDB" id="G8QW62"/>
<dbReference type="EMBL" id="CP003155">
    <property type="protein sequence ID" value="AEV28305.1"/>
    <property type="molecule type" value="Genomic_DNA"/>
</dbReference>
<dbReference type="InterPro" id="IPR008243">
    <property type="entry name" value="Chorismate_mutase_AroH"/>
</dbReference>
<evidence type="ECO:0000313" key="3">
    <source>
        <dbReference type="EMBL" id="AEV28305.1"/>
    </source>
</evidence>
<dbReference type="GO" id="GO:0009073">
    <property type="term" value="P:aromatic amino acid family biosynthetic process"/>
    <property type="evidence" value="ECO:0007669"/>
    <property type="project" value="UniProtKB-UniRule"/>
</dbReference>
<dbReference type="KEGG" id="sgp:SpiGrapes_0450"/>
<dbReference type="PANTHER" id="PTHR21164:SF0">
    <property type="entry name" value="CHORISMATE MUTASE AROH"/>
    <property type="match status" value="1"/>
</dbReference>
<name>G8QW62_SPHPG</name>
<protein>
    <recommendedName>
        <fullName evidence="1 2">chorismate mutase</fullName>
        <ecNumber evidence="1 2">5.4.99.5</ecNumber>
    </recommendedName>
</protein>
<dbReference type="Gene3D" id="3.30.1330.40">
    <property type="entry name" value="RutC-like"/>
    <property type="match status" value="1"/>
</dbReference>
<dbReference type="Proteomes" id="UP000005632">
    <property type="component" value="Chromosome"/>
</dbReference>
<dbReference type="STRING" id="158190.SpiGrapes_0450"/>
<dbReference type="HOGENOM" id="CLU_133236_1_1_12"/>
<sequence length="122" mass="13562">MNNPMIHAIRGAICVQEDTKEAIDHAICKLFSQVLEANGLLERDIAFLLMTQTGDLKSRNPAAGLRSGGFCATTPLFCMQELEIDGMLERVIRIMLVANREMEKVVPVYTEGAEKLRPDLTI</sequence>
<dbReference type="Pfam" id="PF07736">
    <property type="entry name" value="CM_1"/>
    <property type="match status" value="1"/>
</dbReference>
<dbReference type="EC" id="5.4.99.5" evidence="1 2"/>
<comment type="catalytic activity">
    <reaction evidence="2">
        <text>chorismate = prephenate</text>
        <dbReference type="Rhea" id="RHEA:13897"/>
        <dbReference type="ChEBI" id="CHEBI:29748"/>
        <dbReference type="ChEBI" id="CHEBI:29934"/>
        <dbReference type="EC" id="5.4.99.5"/>
    </reaction>
</comment>
<keyword evidence="2" id="KW-0028">Amino-acid biosynthesis</keyword>
<dbReference type="NCBIfam" id="TIGR01796">
    <property type="entry name" value="CM_mono_aroH"/>
    <property type="match status" value="1"/>
</dbReference>